<evidence type="ECO:0000313" key="1">
    <source>
        <dbReference type="EMBL" id="KKR48516.1"/>
    </source>
</evidence>
<dbReference type="Proteomes" id="UP000034531">
    <property type="component" value="Unassembled WGS sequence"/>
</dbReference>
<evidence type="ECO:0000313" key="2">
    <source>
        <dbReference type="Proteomes" id="UP000034531"/>
    </source>
</evidence>
<dbReference type="AlphaFoldDB" id="A0A0G0RF63"/>
<sequence length="40" mass="5022">DGSQVYDYFLKGKYNDIYEYCRRDVELSRKIYKRMTFEDL</sequence>
<name>A0A0G0RF63_9BACT</name>
<organism evidence="1 2">
    <name type="scientific">Candidatus Curtissbacteria bacterium GW2011_GWA1_40_16</name>
    <dbReference type="NCBI Taxonomy" id="1618405"/>
    <lineage>
        <taxon>Bacteria</taxon>
        <taxon>Candidatus Curtissiibacteriota</taxon>
    </lineage>
</organism>
<gene>
    <name evidence="1" type="ORF">UT84_C0037G0008</name>
</gene>
<protein>
    <submittedName>
        <fullName evidence="1">Uncharacterized protein</fullName>
    </submittedName>
</protein>
<feature type="non-terminal residue" evidence="1">
    <location>
        <position position="1"/>
    </location>
</feature>
<accession>A0A0G0RF63</accession>
<proteinExistence type="predicted"/>
<reference evidence="1 2" key="1">
    <citation type="journal article" date="2015" name="Nature">
        <title>rRNA introns, odd ribosomes, and small enigmatic genomes across a large radiation of phyla.</title>
        <authorList>
            <person name="Brown C.T."/>
            <person name="Hug L.A."/>
            <person name="Thomas B.C."/>
            <person name="Sharon I."/>
            <person name="Castelle C.J."/>
            <person name="Singh A."/>
            <person name="Wilkins M.J."/>
            <person name="Williams K.H."/>
            <person name="Banfield J.F."/>
        </authorList>
    </citation>
    <scope>NUCLEOTIDE SEQUENCE [LARGE SCALE GENOMIC DNA]</scope>
</reference>
<dbReference type="EMBL" id="LBYI01000037">
    <property type="protein sequence ID" value="KKR48516.1"/>
    <property type="molecule type" value="Genomic_DNA"/>
</dbReference>
<comment type="caution">
    <text evidence="1">The sequence shown here is derived from an EMBL/GenBank/DDBJ whole genome shotgun (WGS) entry which is preliminary data.</text>
</comment>